<dbReference type="SUPFAM" id="SSF55729">
    <property type="entry name" value="Acyl-CoA N-acyltransferases (Nat)"/>
    <property type="match status" value="1"/>
</dbReference>
<dbReference type="GO" id="GO:1990189">
    <property type="term" value="F:protein N-terminal-serine acetyltransferase activity"/>
    <property type="evidence" value="ECO:0007669"/>
    <property type="project" value="UniProtKB-EC"/>
</dbReference>
<evidence type="ECO:0000256" key="6">
    <source>
        <dbReference type="ARBA" id="ARBA00022490"/>
    </source>
</evidence>
<dbReference type="InterPro" id="IPR016181">
    <property type="entry name" value="Acyl_CoA_acyltransferase"/>
</dbReference>
<evidence type="ECO:0000256" key="7">
    <source>
        <dbReference type="ARBA" id="ARBA00022679"/>
    </source>
</evidence>
<dbReference type="PANTHER" id="PTHR20531:SF1">
    <property type="entry name" value="N-ALPHA-ACETYLTRANSFERASE 40"/>
    <property type="match status" value="1"/>
</dbReference>
<dbReference type="GeneID" id="8296656"/>
<keyword evidence="14" id="KW-1185">Reference proteome</keyword>
<evidence type="ECO:0000313" key="14">
    <source>
        <dbReference type="Proteomes" id="UP000002037"/>
    </source>
</evidence>
<dbReference type="Proteomes" id="UP000002037">
    <property type="component" value="Unassembled WGS sequence"/>
</dbReference>
<accession>C5M1T9</accession>
<dbReference type="Pfam" id="PF00583">
    <property type="entry name" value="Acetyltransf_1"/>
    <property type="match status" value="1"/>
</dbReference>
<proteinExistence type="inferred from homology"/>
<evidence type="ECO:0000256" key="9">
    <source>
        <dbReference type="ARBA" id="ARBA00023315"/>
    </source>
</evidence>
<dbReference type="EMBL" id="GG692395">
    <property type="protein sequence ID" value="EER35289.1"/>
    <property type="molecule type" value="Genomic_DNA"/>
</dbReference>
<dbReference type="RefSeq" id="XP_002545247.1">
    <property type="nucleotide sequence ID" value="XM_002545201.1"/>
</dbReference>
<dbReference type="OrthoDB" id="424551at2759"/>
<evidence type="ECO:0000256" key="3">
    <source>
        <dbReference type="ARBA" id="ARBA00008870"/>
    </source>
</evidence>
<evidence type="ECO:0000256" key="5">
    <source>
        <dbReference type="ARBA" id="ARBA00015043"/>
    </source>
</evidence>
<comment type="subcellular location">
    <subcellularLocation>
        <location evidence="2">Cytoplasm</location>
    </subcellularLocation>
    <subcellularLocation>
        <location evidence="1">Nucleus</location>
    </subcellularLocation>
</comment>
<dbReference type="AlphaFoldDB" id="C5M1T9"/>
<dbReference type="CDD" id="cd04301">
    <property type="entry name" value="NAT_SF"/>
    <property type="match status" value="1"/>
</dbReference>
<evidence type="ECO:0000256" key="8">
    <source>
        <dbReference type="ARBA" id="ARBA00023242"/>
    </source>
</evidence>
<dbReference type="PROSITE" id="PS51186">
    <property type="entry name" value="GNAT"/>
    <property type="match status" value="1"/>
</dbReference>
<evidence type="ECO:0000256" key="2">
    <source>
        <dbReference type="ARBA" id="ARBA00004496"/>
    </source>
</evidence>
<dbReference type="eggNOG" id="KOG2488">
    <property type="taxonomic scope" value="Eukaryota"/>
</dbReference>
<dbReference type="InterPro" id="IPR039949">
    <property type="entry name" value="NAA40"/>
</dbReference>
<dbReference type="PANTHER" id="PTHR20531">
    <property type="entry name" value="N-ALPHA-ACETYLTRANSFERASE 40"/>
    <property type="match status" value="1"/>
</dbReference>
<dbReference type="Gene3D" id="3.40.630.30">
    <property type="match status" value="1"/>
</dbReference>
<comment type="similarity">
    <text evidence="3">Belongs to the acetyltransferase family. NAA40 subfamily.</text>
</comment>
<organism evidence="13 14">
    <name type="scientific">Candida tropicalis (strain ATCC MYA-3404 / T1)</name>
    <name type="common">Yeast</name>
    <dbReference type="NCBI Taxonomy" id="294747"/>
    <lineage>
        <taxon>Eukaryota</taxon>
        <taxon>Fungi</taxon>
        <taxon>Dikarya</taxon>
        <taxon>Ascomycota</taxon>
        <taxon>Saccharomycotina</taxon>
        <taxon>Pichiomycetes</taxon>
        <taxon>Debaryomycetaceae</taxon>
        <taxon>Candida/Lodderomyces clade</taxon>
        <taxon>Candida</taxon>
    </lineage>
</organism>
<dbReference type="GO" id="GO:0043998">
    <property type="term" value="F:histone H2A acetyltransferase activity"/>
    <property type="evidence" value="ECO:0007669"/>
    <property type="project" value="InterPro"/>
</dbReference>
<dbReference type="GO" id="GO:0005634">
    <property type="term" value="C:nucleus"/>
    <property type="evidence" value="ECO:0007669"/>
    <property type="project" value="UniProtKB-SubCell"/>
</dbReference>
<sequence length="222" mass="26088">MTLNFEIDGEEYHEFNEEDPFLMEAIAEDLQLNFINGAFKVGKFTTHSEVAHNLSDEQLQEFIDTIDDNIGDLYVKYRGNEWKDDKEDEMTEPGLVMVWFKDDAEELVGYLSFKLCVDDDGVFVLYLFEIHLVKEYQGKKYGRQIIDQFHDFAQLLMNSKNELYRTVQGTALTVFSDNERAFKWYSTLGYKLTEGSPVDKKLRSGKVVKPEYYLMRRELQCK</sequence>
<keyword evidence="7" id="KW-0808">Transferase</keyword>
<comment type="catalytic activity">
    <reaction evidence="10">
        <text>N-terminal L-seryl-[histone H2A] + acetyl-CoA = N-terminal N(alpha)-acetyl-L-seryl-[histone H2A] + CoA + H(+)</text>
        <dbReference type="Rhea" id="RHEA:50600"/>
        <dbReference type="Rhea" id="RHEA-COMP:12742"/>
        <dbReference type="Rhea" id="RHEA-COMP:12744"/>
        <dbReference type="ChEBI" id="CHEBI:15378"/>
        <dbReference type="ChEBI" id="CHEBI:57287"/>
        <dbReference type="ChEBI" id="CHEBI:57288"/>
        <dbReference type="ChEBI" id="CHEBI:64738"/>
        <dbReference type="ChEBI" id="CHEBI:83690"/>
        <dbReference type="EC" id="2.3.1.257"/>
    </reaction>
</comment>
<comment type="catalytic activity">
    <reaction evidence="11">
        <text>N-terminal L-seryl-[histone H4] + acetyl-CoA = N-terminal N(alpha)-acetyl-L-seryl-[histone H4] + CoA + H(+)</text>
        <dbReference type="Rhea" id="RHEA:50596"/>
        <dbReference type="Rhea" id="RHEA-COMP:12740"/>
        <dbReference type="Rhea" id="RHEA-COMP:12743"/>
        <dbReference type="ChEBI" id="CHEBI:15378"/>
        <dbReference type="ChEBI" id="CHEBI:57287"/>
        <dbReference type="ChEBI" id="CHEBI:57288"/>
        <dbReference type="ChEBI" id="CHEBI:64738"/>
        <dbReference type="ChEBI" id="CHEBI:83690"/>
        <dbReference type="EC" id="2.3.1.257"/>
    </reaction>
</comment>
<evidence type="ECO:0000256" key="4">
    <source>
        <dbReference type="ARBA" id="ARBA00012950"/>
    </source>
</evidence>
<dbReference type="GO" id="GO:0010485">
    <property type="term" value="F:histone H4 acetyltransferase activity"/>
    <property type="evidence" value="ECO:0007669"/>
    <property type="project" value="InterPro"/>
</dbReference>
<dbReference type="GO" id="GO:0005737">
    <property type="term" value="C:cytoplasm"/>
    <property type="evidence" value="ECO:0007669"/>
    <property type="project" value="UniProtKB-SubCell"/>
</dbReference>
<keyword evidence="8" id="KW-0539">Nucleus</keyword>
<evidence type="ECO:0000259" key="12">
    <source>
        <dbReference type="PROSITE" id="PS51186"/>
    </source>
</evidence>
<dbReference type="InterPro" id="IPR000182">
    <property type="entry name" value="GNAT_dom"/>
</dbReference>
<reference evidence="13 14" key="1">
    <citation type="journal article" date="2009" name="Nature">
        <title>Evolution of pathogenicity and sexual reproduction in eight Candida genomes.</title>
        <authorList>
            <person name="Butler G."/>
            <person name="Rasmussen M.D."/>
            <person name="Lin M.F."/>
            <person name="Santos M.A."/>
            <person name="Sakthikumar S."/>
            <person name="Munro C.A."/>
            <person name="Rheinbay E."/>
            <person name="Grabherr M."/>
            <person name="Forche A."/>
            <person name="Reedy J.L."/>
            <person name="Agrafioti I."/>
            <person name="Arnaud M.B."/>
            <person name="Bates S."/>
            <person name="Brown A.J."/>
            <person name="Brunke S."/>
            <person name="Costanzo M.C."/>
            <person name="Fitzpatrick D.A."/>
            <person name="de Groot P.W."/>
            <person name="Harris D."/>
            <person name="Hoyer L.L."/>
            <person name="Hube B."/>
            <person name="Klis F.M."/>
            <person name="Kodira C."/>
            <person name="Lennard N."/>
            <person name="Logue M.E."/>
            <person name="Martin R."/>
            <person name="Neiman A.M."/>
            <person name="Nikolaou E."/>
            <person name="Quail M.A."/>
            <person name="Quinn J."/>
            <person name="Santos M.C."/>
            <person name="Schmitzberger F.F."/>
            <person name="Sherlock G."/>
            <person name="Shah P."/>
            <person name="Silverstein K.A."/>
            <person name="Skrzypek M.S."/>
            <person name="Soll D."/>
            <person name="Staggs R."/>
            <person name="Stansfield I."/>
            <person name="Stumpf M.P."/>
            <person name="Sudbery P.E."/>
            <person name="Srikantha T."/>
            <person name="Zeng Q."/>
            <person name="Berman J."/>
            <person name="Berriman M."/>
            <person name="Heitman J."/>
            <person name="Gow N.A."/>
            <person name="Lorenz M.C."/>
            <person name="Birren B.W."/>
            <person name="Kellis M."/>
            <person name="Cuomo C.A."/>
        </authorList>
    </citation>
    <scope>NUCLEOTIDE SEQUENCE [LARGE SCALE GENOMIC DNA]</scope>
    <source>
        <strain evidence="14">ATCC MYA-3404 / T1</strain>
    </source>
</reference>
<keyword evidence="6" id="KW-0963">Cytoplasm</keyword>
<name>C5M1T9_CANTT</name>
<feature type="domain" description="N-acetyltransferase" evidence="12">
    <location>
        <begin position="49"/>
        <end position="220"/>
    </location>
</feature>
<dbReference type="KEGG" id="ctp:CTRG_00028"/>
<evidence type="ECO:0000256" key="11">
    <source>
        <dbReference type="ARBA" id="ARBA00049524"/>
    </source>
</evidence>
<protein>
    <recommendedName>
        <fullName evidence="5">N-alpha-acetyltransferase 40</fullName>
        <ecNumber evidence="4">2.3.1.257</ecNumber>
    </recommendedName>
</protein>
<keyword evidence="9" id="KW-0012">Acyltransferase</keyword>
<dbReference type="VEuPathDB" id="FungiDB:CTRG_00028"/>
<dbReference type="HOGENOM" id="CLU_051699_2_2_1"/>
<evidence type="ECO:0000313" key="13">
    <source>
        <dbReference type="EMBL" id="EER35289.1"/>
    </source>
</evidence>
<dbReference type="STRING" id="294747.C5M1T9"/>
<gene>
    <name evidence="13" type="ORF">CTRG_00028</name>
</gene>
<dbReference type="EC" id="2.3.1.257" evidence="4"/>
<evidence type="ECO:0000256" key="1">
    <source>
        <dbReference type="ARBA" id="ARBA00004123"/>
    </source>
</evidence>
<evidence type="ECO:0000256" key="10">
    <source>
        <dbReference type="ARBA" id="ARBA00047821"/>
    </source>
</evidence>